<feature type="domain" description="HTH lysR-type" evidence="5">
    <location>
        <begin position="17"/>
        <end position="62"/>
    </location>
</feature>
<evidence type="ECO:0000259" key="5">
    <source>
        <dbReference type="PROSITE" id="PS50931"/>
    </source>
</evidence>
<dbReference type="SUPFAM" id="SSF46785">
    <property type="entry name" value="Winged helix' DNA-binding domain"/>
    <property type="match status" value="1"/>
</dbReference>
<gene>
    <name evidence="6" type="ORF">N4264_09610</name>
</gene>
<dbReference type="PRINTS" id="PR00039">
    <property type="entry name" value="HTHLYSR"/>
</dbReference>
<dbReference type="InterPro" id="IPR000847">
    <property type="entry name" value="LysR_HTH_N"/>
</dbReference>
<dbReference type="Gene3D" id="1.10.10.10">
    <property type="entry name" value="Winged helix-like DNA-binding domain superfamily/Winged helix DNA-binding domain"/>
    <property type="match status" value="1"/>
</dbReference>
<name>A0ABY6BK62_9GAMM</name>
<dbReference type="Proteomes" id="UP001064632">
    <property type="component" value="Chromosome"/>
</dbReference>
<dbReference type="InterPro" id="IPR005119">
    <property type="entry name" value="LysR_subst-bd"/>
</dbReference>
<dbReference type="Gene3D" id="3.40.190.290">
    <property type="match status" value="1"/>
</dbReference>
<dbReference type="Pfam" id="PF00126">
    <property type="entry name" value="HTH_1"/>
    <property type="match status" value="1"/>
</dbReference>
<evidence type="ECO:0000256" key="2">
    <source>
        <dbReference type="ARBA" id="ARBA00023015"/>
    </source>
</evidence>
<keyword evidence="7" id="KW-1185">Reference proteome</keyword>
<dbReference type="PROSITE" id="PS50931">
    <property type="entry name" value="HTH_LYSR"/>
    <property type="match status" value="1"/>
</dbReference>
<sequence>MAVTDRLSGIAEFVQSVEAGSFAEAAGRLHLSRSAVGKTIARLEQRLGARLFHRTTRQLSLTEDGQAFYERCVRALAELEAAQAALDSGRQAPTGRLRVSAPVLFGRHCVAPVLTALARAHPRLTVELSLSDRVVDLVDEGFDLAVRIGRLPDSALLAARRLTVQRMAVCASPGYLARHGTPRTIEDLAGHTGVVYARAGQDKRWRILDNDGRVHEPAMDSRLRFDDLQAIADAAVAGAGLAWLPCWLLARHVRAGELVLVMDSRHVQSADIHAVWPQSRFLPAKTRAGIDALVDKIPAMIEGGACA</sequence>
<dbReference type="InterPro" id="IPR036388">
    <property type="entry name" value="WH-like_DNA-bd_sf"/>
</dbReference>
<evidence type="ECO:0000313" key="7">
    <source>
        <dbReference type="Proteomes" id="UP001064632"/>
    </source>
</evidence>
<dbReference type="EMBL" id="CP104694">
    <property type="protein sequence ID" value="UXI69862.1"/>
    <property type="molecule type" value="Genomic_DNA"/>
</dbReference>
<dbReference type="CDD" id="cd08475">
    <property type="entry name" value="PBP2_CrgA_like_6"/>
    <property type="match status" value="1"/>
</dbReference>
<comment type="similarity">
    <text evidence="1">Belongs to the LysR transcriptional regulatory family.</text>
</comment>
<dbReference type="RefSeq" id="WP_261696814.1">
    <property type="nucleotide sequence ID" value="NZ_CP104694.1"/>
</dbReference>
<dbReference type="InterPro" id="IPR036390">
    <property type="entry name" value="WH_DNA-bd_sf"/>
</dbReference>
<dbReference type="PANTHER" id="PTHR30537">
    <property type="entry name" value="HTH-TYPE TRANSCRIPTIONAL REGULATOR"/>
    <property type="match status" value="1"/>
</dbReference>
<evidence type="ECO:0000313" key="6">
    <source>
        <dbReference type="EMBL" id="UXI69862.1"/>
    </source>
</evidence>
<dbReference type="SUPFAM" id="SSF53850">
    <property type="entry name" value="Periplasmic binding protein-like II"/>
    <property type="match status" value="1"/>
</dbReference>
<evidence type="ECO:0000256" key="4">
    <source>
        <dbReference type="ARBA" id="ARBA00023163"/>
    </source>
</evidence>
<keyword evidence="4" id="KW-0804">Transcription</keyword>
<proteinExistence type="inferred from homology"/>
<dbReference type="PANTHER" id="PTHR30537:SF5">
    <property type="entry name" value="HTH-TYPE TRANSCRIPTIONAL ACTIVATOR TTDR-RELATED"/>
    <property type="match status" value="1"/>
</dbReference>
<protein>
    <submittedName>
        <fullName evidence="6">LysR family transcriptional regulator</fullName>
    </submittedName>
</protein>
<evidence type="ECO:0000256" key="3">
    <source>
        <dbReference type="ARBA" id="ARBA00023125"/>
    </source>
</evidence>
<dbReference type="Pfam" id="PF03466">
    <property type="entry name" value="LysR_substrate"/>
    <property type="match status" value="1"/>
</dbReference>
<dbReference type="InterPro" id="IPR058163">
    <property type="entry name" value="LysR-type_TF_proteobact-type"/>
</dbReference>
<keyword evidence="2" id="KW-0805">Transcription regulation</keyword>
<reference evidence="6" key="1">
    <citation type="submission" date="2022-09" db="EMBL/GenBank/DDBJ databases">
        <title>Tahibacter sp. nov., isolated from a fresh water.</title>
        <authorList>
            <person name="Baek J.H."/>
            <person name="Lee J.K."/>
            <person name="Kim J.M."/>
            <person name="Jeon C.O."/>
        </authorList>
    </citation>
    <scope>NUCLEOTIDE SEQUENCE</scope>
    <source>
        <strain evidence="6">W38</strain>
    </source>
</reference>
<evidence type="ECO:0000256" key="1">
    <source>
        <dbReference type="ARBA" id="ARBA00009437"/>
    </source>
</evidence>
<keyword evidence="3" id="KW-0238">DNA-binding</keyword>
<organism evidence="6 7">
    <name type="scientific">Tahibacter amnicola</name>
    <dbReference type="NCBI Taxonomy" id="2976241"/>
    <lineage>
        <taxon>Bacteria</taxon>
        <taxon>Pseudomonadati</taxon>
        <taxon>Pseudomonadota</taxon>
        <taxon>Gammaproteobacteria</taxon>
        <taxon>Lysobacterales</taxon>
        <taxon>Rhodanobacteraceae</taxon>
        <taxon>Tahibacter</taxon>
    </lineage>
</organism>
<accession>A0ABY6BK62</accession>